<keyword evidence="6" id="KW-0378">Hydrolase</keyword>
<feature type="region of interest" description="Disordered" evidence="3">
    <location>
        <begin position="324"/>
        <end position="355"/>
    </location>
</feature>
<evidence type="ECO:0000256" key="4">
    <source>
        <dbReference type="SAM" id="SignalP"/>
    </source>
</evidence>
<feature type="domain" description="NodB homology" evidence="5">
    <location>
        <begin position="129"/>
        <end position="252"/>
    </location>
</feature>
<dbReference type="Gene3D" id="3.20.20.370">
    <property type="entry name" value="Glycoside hydrolase/deacetylase"/>
    <property type="match status" value="1"/>
</dbReference>
<keyword evidence="6" id="KW-0119">Carbohydrate metabolism</keyword>
<feature type="chain" id="PRO_5014747399" evidence="4">
    <location>
        <begin position="26"/>
        <end position="355"/>
    </location>
</feature>
<dbReference type="SUPFAM" id="SSF88713">
    <property type="entry name" value="Glycoside hydrolase/deacetylase"/>
    <property type="match status" value="1"/>
</dbReference>
<evidence type="ECO:0000313" key="6">
    <source>
        <dbReference type="EMBL" id="PJE95321.1"/>
    </source>
</evidence>
<dbReference type="PROSITE" id="PS51257">
    <property type="entry name" value="PROKAR_LIPOPROTEIN"/>
    <property type="match status" value="1"/>
</dbReference>
<dbReference type="InterPro" id="IPR051398">
    <property type="entry name" value="Polysacch_Deacetylase"/>
</dbReference>
<gene>
    <name evidence="6" type="ORF">CUT44_23810</name>
</gene>
<dbReference type="AlphaFoldDB" id="A0A2M8LTN2"/>
<feature type="region of interest" description="Disordered" evidence="3">
    <location>
        <begin position="30"/>
        <end position="68"/>
    </location>
</feature>
<evidence type="ECO:0000256" key="3">
    <source>
        <dbReference type="SAM" id="MobiDB-lite"/>
    </source>
</evidence>
<sequence length="355" mass="38387">MRRFPRSDRAALAAVAVLLTGCSAAGSTDPGRFDFKGGITGKGTGDRAAQAPVEAGKPGDTDPASVGANELGAVPVLMYHRVTDEPLGVDDRTPEDFRAELERLAREGYVPVTAREFTGGEMDIPAGTHPVVITFDDSQPSQFRLDADGRPDPGTAVGILLDVAERYPGFRPVATFFVNEDPFRDPGGRKTLPWLHDHGFEIGNHTLRHTLLETAGEEWVRWDTAAIQWEIHKVLPGVPVVSMALPYGSMPSPRDLARSGEYDGVRYRHQGVYLAGAGPAPSPYDAGFDPGAIPRIRSQDDTGPDASYGSLAWLDRLADGTVERYTSDGDPERISFPRSRADRLGAAHRDAARPY</sequence>
<dbReference type="GO" id="GO:0016798">
    <property type="term" value="F:hydrolase activity, acting on glycosyl bonds"/>
    <property type="evidence" value="ECO:0007669"/>
    <property type="project" value="UniProtKB-KW"/>
</dbReference>
<evidence type="ECO:0000256" key="1">
    <source>
        <dbReference type="ARBA" id="ARBA00004613"/>
    </source>
</evidence>
<proteinExistence type="predicted"/>
<dbReference type="InterPro" id="IPR011330">
    <property type="entry name" value="Glyco_hydro/deAcase_b/a-brl"/>
</dbReference>
<dbReference type="RefSeq" id="WP_100203965.1">
    <property type="nucleotide sequence ID" value="NZ_PGGW01000066.1"/>
</dbReference>
<comment type="subcellular location">
    <subcellularLocation>
        <location evidence="1">Secreted</location>
    </subcellularLocation>
</comment>
<name>A0A2M8LTN2_9ACTN</name>
<dbReference type="Pfam" id="PF01522">
    <property type="entry name" value="Polysacc_deac_1"/>
    <property type="match status" value="1"/>
</dbReference>
<keyword evidence="6" id="KW-0326">Glycosidase</keyword>
<dbReference type="PANTHER" id="PTHR34216:SF3">
    <property type="entry name" value="POLY-BETA-1,6-N-ACETYL-D-GLUCOSAMINE N-DEACETYLASE"/>
    <property type="match status" value="1"/>
</dbReference>
<feature type="signal peptide" evidence="4">
    <location>
        <begin position="1"/>
        <end position="25"/>
    </location>
</feature>
<dbReference type="PANTHER" id="PTHR34216">
    <property type="match status" value="1"/>
</dbReference>
<dbReference type="GO" id="GO:0045493">
    <property type="term" value="P:xylan catabolic process"/>
    <property type="evidence" value="ECO:0007669"/>
    <property type="project" value="UniProtKB-KW"/>
</dbReference>
<dbReference type="EMBL" id="PGGW01000066">
    <property type="protein sequence ID" value="PJE95321.1"/>
    <property type="molecule type" value="Genomic_DNA"/>
</dbReference>
<accession>A0A2M8LTN2</accession>
<keyword evidence="6" id="KW-0858">Xylan degradation</keyword>
<dbReference type="Proteomes" id="UP000230407">
    <property type="component" value="Unassembled WGS sequence"/>
</dbReference>
<evidence type="ECO:0000256" key="2">
    <source>
        <dbReference type="ARBA" id="ARBA00022729"/>
    </source>
</evidence>
<keyword evidence="7" id="KW-1185">Reference proteome</keyword>
<keyword evidence="2 4" id="KW-0732">Signal</keyword>
<comment type="caution">
    <text evidence="6">The sequence shown here is derived from an EMBL/GenBank/DDBJ whole genome shotgun (WGS) entry which is preliminary data.</text>
</comment>
<protein>
    <submittedName>
        <fullName evidence="6">Xylanase</fullName>
    </submittedName>
</protein>
<evidence type="ECO:0000313" key="7">
    <source>
        <dbReference type="Proteomes" id="UP000230407"/>
    </source>
</evidence>
<reference evidence="6 7" key="1">
    <citation type="submission" date="2017-11" db="EMBL/GenBank/DDBJ databases">
        <title>Streptomyces carmine sp. nov., a novel actinomycete isolated from Sophora alopecuroides in Xinjiang, China.</title>
        <authorList>
            <person name="Wang Y."/>
            <person name="Luo X."/>
            <person name="Wan C."/>
            <person name="Zhang L."/>
        </authorList>
    </citation>
    <scope>NUCLEOTIDE SEQUENCE [LARGE SCALE GENOMIC DNA]</scope>
    <source>
        <strain evidence="6 7">TRM SA0054</strain>
    </source>
</reference>
<dbReference type="GO" id="GO:0016810">
    <property type="term" value="F:hydrolase activity, acting on carbon-nitrogen (but not peptide) bonds"/>
    <property type="evidence" value="ECO:0007669"/>
    <property type="project" value="InterPro"/>
</dbReference>
<keyword evidence="6" id="KW-0624">Polysaccharide degradation</keyword>
<dbReference type="InterPro" id="IPR002509">
    <property type="entry name" value="NODB_dom"/>
</dbReference>
<dbReference type="GO" id="GO:0005576">
    <property type="term" value="C:extracellular region"/>
    <property type="evidence" value="ECO:0007669"/>
    <property type="project" value="UniProtKB-SubCell"/>
</dbReference>
<evidence type="ECO:0000259" key="5">
    <source>
        <dbReference type="Pfam" id="PF01522"/>
    </source>
</evidence>
<organism evidence="6 7">
    <name type="scientific">Streptomyces carminius</name>
    <dbReference type="NCBI Taxonomy" id="2665496"/>
    <lineage>
        <taxon>Bacteria</taxon>
        <taxon>Bacillati</taxon>
        <taxon>Actinomycetota</taxon>
        <taxon>Actinomycetes</taxon>
        <taxon>Kitasatosporales</taxon>
        <taxon>Streptomycetaceae</taxon>
        <taxon>Streptomyces</taxon>
    </lineage>
</organism>